<gene>
    <name evidence="2" type="ORF">BISU_0826</name>
</gene>
<keyword evidence="3" id="KW-1185">Reference proteome</keyword>
<dbReference type="AlphaFoldDB" id="A0A087E550"/>
<protein>
    <submittedName>
        <fullName evidence="2">Uncharacterized protein</fullName>
    </submittedName>
</protein>
<dbReference type="GeneID" id="78126956"/>
<dbReference type="Proteomes" id="UP000029055">
    <property type="component" value="Unassembled WGS sequence"/>
</dbReference>
<keyword evidence="1" id="KW-0812">Transmembrane</keyword>
<comment type="caution">
    <text evidence="2">The sequence shown here is derived from an EMBL/GenBank/DDBJ whole genome shotgun (WGS) entry which is preliminary data.</text>
</comment>
<organism evidence="2 3">
    <name type="scientific">Bifidobacterium subtile</name>
    <dbReference type="NCBI Taxonomy" id="77635"/>
    <lineage>
        <taxon>Bacteria</taxon>
        <taxon>Bacillati</taxon>
        <taxon>Actinomycetota</taxon>
        <taxon>Actinomycetes</taxon>
        <taxon>Bifidobacteriales</taxon>
        <taxon>Bifidobacteriaceae</taxon>
        <taxon>Bifidobacterium</taxon>
    </lineage>
</organism>
<feature type="transmembrane region" description="Helical" evidence="1">
    <location>
        <begin position="48"/>
        <end position="69"/>
    </location>
</feature>
<dbReference type="RefSeq" id="WP_024464169.1">
    <property type="nucleotide sequence ID" value="NZ_CP062939.1"/>
</dbReference>
<dbReference type="EMBL" id="JGZR01000007">
    <property type="protein sequence ID" value="KFJ02901.1"/>
    <property type="molecule type" value="Genomic_DNA"/>
</dbReference>
<evidence type="ECO:0000313" key="3">
    <source>
        <dbReference type="Proteomes" id="UP000029055"/>
    </source>
</evidence>
<proteinExistence type="predicted"/>
<feature type="transmembrane region" description="Helical" evidence="1">
    <location>
        <begin position="14"/>
        <end position="42"/>
    </location>
</feature>
<name>A0A087E550_9BIFI</name>
<dbReference type="STRING" id="77635.BISU_0826"/>
<evidence type="ECO:0000313" key="2">
    <source>
        <dbReference type="EMBL" id="KFJ02901.1"/>
    </source>
</evidence>
<accession>A0A087E550</accession>
<reference evidence="2 3" key="1">
    <citation type="submission" date="2014-03" db="EMBL/GenBank/DDBJ databases">
        <title>Genomics of Bifidobacteria.</title>
        <authorList>
            <person name="Ventura M."/>
            <person name="Milani C."/>
            <person name="Lugli G.A."/>
        </authorList>
    </citation>
    <scope>NUCLEOTIDE SEQUENCE [LARGE SCALE GENOMIC DNA]</scope>
    <source>
        <strain evidence="2 3">LMG 11597</strain>
    </source>
</reference>
<sequence length="86" mass="9210">MKNDSSRFALLRGVLFWLGVLAMCLGVYAGLGFLLYFLIGLAGVWHPSYLVCVAAGGFFAVVTTVAFLAHELIVAPEMAEIDKGAE</sequence>
<evidence type="ECO:0000256" key="1">
    <source>
        <dbReference type="SAM" id="Phobius"/>
    </source>
</evidence>
<keyword evidence="1" id="KW-1133">Transmembrane helix</keyword>
<keyword evidence="1" id="KW-0472">Membrane</keyword>